<evidence type="ECO:0000256" key="9">
    <source>
        <dbReference type="SAM" id="Coils"/>
    </source>
</evidence>
<dbReference type="InterPro" id="IPR017884">
    <property type="entry name" value="SANT_dom"/>
</dbReference>
<reference evidence="15" key="2">
    <citation type="submission" date="2023-06" db="EMBL/GenBank/DDBJ databases">
        <authorList>
            <person name="Ma L."/>
            <person name="Liu K.-W."/>
            <person name="Li Z."/>
            <person name="Hsiao Y.-Y."/>
            <person name="Qi Y."/>
            <person name="Fu T."/>
            <person name="Tang G."/>
            <person name="Zhang D."/>
            <person name="Sun W.-H."/>
            <person name="Liu D.-K."/>
            <person name="Li Y."/>
            <person name="Chen G.-Z."/>
            <person name="Liu X.-D."/>
            <person name="Liao X.-Y."/>
            <person name="Jiang Y.-T."/>
            <person name="Yu X."/>
            <person name="Hao Y."/>
            <person name="Huang J."/>
            <person name="Zhao X.-W."/>
            <person name="Ke S."/>
            <person name="Chen Y.-Y."/>
            <person name="Wu W.-L."/>
            <person name="Hsu J.-L."/>
            <person name="Lin Y.-F."/>
            <person name="Huang M.-D."/>
            <person name="Li C.-Y."/>
            <person name="Huang L."/>
            <person name="Wang Z.-W."/>
            <person name="Zhao X."/>
            <person name="Zhong W.-Y."/>
            <person name="Peng D.-H."/>
            <person name="Ahmad S."/>
            <person name="Lan S."/>
            <person name="Zhang J.-S."/>
            <person name="Tsai W.-C."/>
            <person name="Van De Peer Y."/>
            <person name="Liu Z.-J."/>
        </authorList>
    </citation>
    <scope>NUCLEOTIDE SEQUENCE</scope>
    <source>
        <strain evidence="15">CP</strain>
        <tissue evidence="15">Leaves</tissue>
    </source>
</reference>
<dbReference type="Gene3D" id="2.40.100.10">
    <property type="entry name" value="Cyclophilin-like"/>
    <property type="match status" value="1"/>
</dbReference>
<dbReference type="PROSITE" id="PS00170">
    <property type="entry name" value="CSA_PPIASE_1"/>
    <property type="match status" value="1"/>
</dbReference>
<dbReference type="CDD" id="cd00167">
    <property type="entry name" value="SANT"/>
    <property type="match status" value="1"/>
</dbReference>
<dbReference type="PROSITE" id="PS51293">
    <property type="entry name" value="SANT"/>
    <property type="match status" value="1"/>
</dbReference>
<evidence type="ECO:0000256" key="6">
    <source>
        <dbReference type="ARBA" id="ARBA00023163"/>
    </source>
</evidence>
<keyword evidence="5" id="KW-0697">Rotamase</keyword>
<feature type="domain" description="SANT" evidence="14">
    <location>
        <begin position="269"/>
        <end position="320"/>
    </location>
</feature>
<dbReference type="InterPro" id="IPR002130">
    <property type="entry name" value="Cyclophilin-type_PPIase_dom"/>
</dbReference>
<dbReference type="Pfam" id="PF00160">
    <property type="entry name" value="Pro_isomerase"/>
    <property type="match status" value="1"/>
</dbReference>
<dbReference type="FunFam" id="2.40.100.10:FF:000025">
    <property type="entry name" value="Peptidyl-prolyl cis-trans isomerase CYP19-2"/>
    <property type="match status" value="1"/>
</dbReference>
<evidence type="ECO:0000259" key="12">
    <source>
        <dbReference type="PROSITE" id="PS50090"/>
    </source>
</evidence>
<dbReference type="PANTHER" id="PTHR11071:SF561">
    <property type="entry name" value="PEPTIDYL-PROLYL CIS-TRANS ISOMERASE D-RELATED"/>
    <property type="match status" value="1"/>
</dbReference>
<dbReference type="GO" id="GO:0005737">
    <property type="term" value="C:cytoplasm"/>
    <property type="evidence" value="ECO:0007669"/>
    <property type="project" value="TreeGrafter"/>
</dbReference>
<dbReference type="Gene3D" id="1.10.10.60">
    <property type="entry name" value="Homeodomain-like"/>
    <property type="match status" value="1"/>
</dbReference>
<reference evidence="15" key="1">
    <citation type="journal article" date="2023" name="Nat. Commun.">
        <title>Diploid and tetraploid genomes of Acorus and the evolution of monocots.</title>
        <authorList>
            <person name="Ma L."/>
            <person name="Liu K.W."/>
            <person name="Li Z."/>
            <person name="Hsiao Y.Y."/>
            <person name="Qi Y."/>
            <person name="Fu T."/>
            <person name="Tang G.D."/>
            <person name="Zhang D."/>
            <person name="Sun W.H."/>
            <person name="Liu D.K."/>
            <person name="Li Y."/>
            <person name="Chen G.Z."/>
            <person name="Liu X.D."/>
            <person name="Liao X.Y."/>
            <person name="Jiang Y.T."/>
            <person name="Yu X."/>
            <person name="Hao Y."/>
            <person name="Huang J."/>
            <person name="Zhao X.W."/>
            <person name="Ke S."/>
            <person name="Chen Y.Y."/>
            <person name="Wu W.L."/>
            <person name="Hsu J.L."/>
            <person name="Lin Y.F."/>
            <person name="Huang M.D."/>
            <person name="Li C.Y."/>
            <person name="Huang L."/>
            <person name="Wang Z.W."/>
            <person name="Zhao X."/>
            <person name="Zhong W.Y."/>
            <person name="Peng D.H."/>
            <person name="Ahmad S."/>
            <person name="Lan S."/>
            <person name="Zhang J.S."/>
            <person name="Tsai W.C."/>
            <person name="Van de Peer Y."/>
            <person name="Liu Z.J."/>
        </authorList>
    </citation>
    <scope>NUCLEOTIDE SEQUENCE</scope>
    <source>
        <strain evidence="15">CP</strain>
    </source>
</reference>
<feature type="compositionally biased region" description="Polar residues" evidence="10">
    <location>
        <begin position="353"/>
        <end position="365"/>
    </location>
</feature>
<keyword evidence="8" id="KW-0539">Nucleus</keyword>
<name>A0AAV9EZH2_ACOCL</name>
<organism evidence="15 16">
    <name type="scientific">Acorus calamus</name>
    <name type="common">Sweet flag</name>
    <dbReference type="NCBI Taxonomy" id="4465"/>
    <lineage>
        <taxon>Eukaryota</taxon>
        <taxon>Viridiplantae</taxon>
        <taxon>Streptophyta</taxon>
        <taxon>Embryophyta</taxon>
        <taxon>Tracheophyta</taxon>
        <taxon>Spermatophyta</taxon>
        <taxon>Magnoliopsida</taxon>
        <taxon>Liliopsida</taxon>
        <taxon>Acoraceae</taxon>
        <taxon>Acorus</taxon>
    </lineage>
</organism>
<dbReference type="PROSITE" id="PS50090">
    <property type="entry name" value="MYB_LIKE"/>
    <property type="match status" value="1"/>
</dbReference>
<feature type="region of interest" description="Disordered" evidence="10">
    <location>
        <begin position="326"/>
        <end position="365"/>
    </location>
</feature>
<feature type="domain" description="PPIase cyclophilin-type" evidence="11">
    <location>
        <begin position="687"/>
        <end position="820"/>
    </location>
</feature>
<feature type="coiled-coil region" evidence="9">
    <location>
        <begin position="513"/>
        <end position="562"/>
    </location>
</feature>
<comment type="similarity">
    <text evidence="2">Belongs to the cyclophilin-type PPIase family.</text>
</comment>
<keyword evidence="7" id="KW-0413">Isomerase</keyword>
<dbReference type="FunFam" id="1.10.10.10:FF:000020">
    <property type="entry name" value="SWI/SNF complex subunit SMARCC2 isoform c"/>
    <property type="match status" value="1"/>
</dbReference>
<evidence type="ECO:0000256" key="7">
    <source>
        <dbReference type="ARBA" id="ARBA00023235"/>
    </source>
</evidence>
<dbReference type="Proteomes" id="UP001180020">
    <property type="component" value="Unassembled WGS sequence"/>
</dbReference>
<dbReference type="GO" id="GO:0005634">
    <property type="term" value="C:nucleus"/>
    <property type="evidence" value="ECO:0007669"/>
    <property type="project" value="UniProtKB-ARBA"/>
</dbReference>
<evidence type="ECO:0000259" key="14">
    <source>
        <dbReference type="PROSITE" id="PS51293"/>
    </source>
</evidence>
<dbReference type="SMART" id="SM00717">
    <property type="entry name" value="SANT"/>
    <property type="match status" value="1"/>
</dbReference>
<evidence type="ECO:0000256" key="10">
    <source>
        <dbReference type="SAM" id="MobiDB-lite"/>
    </source>
</evidence>
<feature type="domain" description="Myb-like" evidence="12">
    <location>
        <begin position="266"/>
        <end position="308"/>
    </location>
</feature>
<evidence type="ECO:0000313" key="15">
    <source>
        <dbReference type="EMBL" id="KAK1319146.1"/>
    </source>
</evidence>
<evidence type="ECO:0000256" key="4">
    <source>
        <dbReference type="ARBA" id="ARBA00023015"/>
    </source>
</evidence>
<dbReference type="InterPro" id="IPR036388">
    <property type="entry name" value="WH-like_DNA-bd_sf"/>
</dbReference>
<dbReference type="Pfam" id="PF16495">
    <property type="entry name" value="SWIRM-assoc_1"/>
    <property type="match status" value="1"/>
</dbReference>
<dbReference type="InterPro" id="IPR009057">
    <property type="entry name" value="Homeodomain-like_sf"/>
</dbReference>
<feature type="compositionally biased region" description="Polar residues" evidence="10">
    <location>
        <begin position="326"/>
        <end position="346"/>
    </location>
</feature>
<dbReference type="AlphaFoldDB" id="A0AAV9EZH2"/>
<evidence type="ECO:0000256" key="5">
    <source>
        <dbReference type="ARBA" id="ARBA00023110"/>
    </source>
</evidence>
<dbReference type="Gene3D" id="1.10.10.10">
    <property type="entry name" value="Winged helix-like DNA-binding domain superfamily/Winged helix DNA-binding domain"/>
    <property type="match status" value="1"/>
</dbReference>
<comment type="catalytic activity">
    <reaction evidence="1">
        <text>[protein]-peptidylproline (omega=180) = [protein]-peptidylproline (omega=0)</text>
        <dbReference type="Rhea" id="RHEA:16237"/>
        <dbReference type="Rhea" id="RHEA-COMP:10747"/>
        <dbReference type="Rhea" id="RHEA-COMP:10748"/>
        <dbReference type="ChEBI" id="CHEBI:83833"/>
        <dbReference type="ChEBI" id="CHEBI:83834"/>
        <dbReference type="EC" id="5.2.1.8"/>
    </reaction>
</comment>
<protein>
    <recommendedName>
        <fullName evidence="3">peptidylprolyl isomerase</fullName>
        <ecNumber evidence="3">5.2.1.8</ecNumber>
    </recommendedName>
</protein>
<keyword evidence="9" id="KW-0175">Coiled coil</keyword>
<dbReference type="EMBL" id="JAUJYO010000004">
    <property type="protein sequence ID" value="KAK1319146.1"/>
    <property type="molecule type" value="Genomic_DNA"/>
</dbReference>
<proteinExistence type="inferred from homology"/>
<dbReference type="GO" id="GO:0016018">
    <property type="term" value="F:cyclosporin A binding"/>
    <property type="evidence" value="ECO:0007669"/>
    <property type="project" value="TreeGrafter"/>
</dbReference>
<keyword evidence="4" id="KW-0805">Transcription regulation</keyword>
<dbReference type="InterPro" id="IPR001005">
    <property type="entry name" value="SANT/Myb"/>
</dbReference>
<dbReference type="InterPro" id="IPR029000">
    <property type="entry name" value="Cyclophilin-like_dom_sf"/>
</dbReference>
<comment type="caution">
    <text evidence="15">The sequence shown here is derived from an EMBL/GenBank/DDBJ whole genome shotgun (WGS) entry which is preliminary data.</text>
</comment>
<dbReference type="PRINTS" id="PR00153">
    <property type="entry name" value="CSAPPISMRASE"/>
</dbReference>
<dbReference type="PROSITE" id="PS50072">
    <property type="entry name" value="CSA_PPIASE_2"/>
    <property type="match status" value="1"/>
</dbReference>
<accession>A0AAV9EZH2</accession>
<dbReference type="InterPro" id="IPR020892">
    <property type="entry name" value="Cyclophilin-type_PPIase_CS"/>
</dbReference>
<dbReference type="EC" id="5.2.1.8" evidence="3"/>
<keyword evidence="16" id="KW-1185">Reference proteome</keyword>
<dbReference type="PANTHER" id="PTHR11071">
    <property type="entry name" value="PEPTIDYL-PROLYL CIS-TRANS ISOMERASE"/>
    <property type="match status" value="1"/>
</dbReference>
<gene>
    <name evidence="15" type="primary">SWI3A</name>
    <name evidence="15" type="ORF">QJS10_CPB04g00194</name>
</gene>
<evidence type="ECO:0000259" key="11">
    <source>
        <dbReference type="PROSITE" id="PS50072"/>
    </source>
</evidence>
<dbReference type="InterPro" id="IPR007526">
    <property type="entry name" value="SWIRM"/>
</dbReference>
<dbReference type="SUPFAM" id="SSF50891">
    <property type="entry name" value="Cyclophilin-like"/>
    <property type="match status" value="1"/>
</dbReference>
<evidence type="ECO:0000313" key="16">
    <source>
        <dbReference type="Proteomes" id="UP001180020"/>
    </source>
</evidence>
<keyword evidence="6" id="KW-0804">Transcription</keyword>
<evidence type="ECO:0000256" key="3">
    <source>
        <dbReference type="ARBA" id="ARBA00013194"/>
    </source>
</evidence>
<feature type="domain" description="SWIRM" evidence="13">
    <location>
        <begin position="22"/>
        <end position="119"/>
    </location>
</feature>
<sequence length="825" mass="91081">MQSQIPYTRQDPDSTPPDLDLYTIPSSSSWFHWDGIDDAEREALKEFFDGTSVSKNPKIYKEYRDFIINKYREDPNRRLTFTDVRKSLVGDVSAIRKVFLALERWGLINFGATTTAAAAAEDGGRDGGLGVSVEEGPPQGIRVAAFPNSPSSLTPAGGAAAGGAGGAAEVGFRLPPLASYSDAYLGGSMKRKVTVCADCGEDCKTEFYESVKDPDQLFLLVNLVDEMGMKEFEDGSVVCPKCYKNEKRKENNTENEFKFKDNTSSSSDHGNDEWTDAETLLLLEAVLKHGDDWNLIAQHVRTKNQVDCISKLIQLPFGEHMLGSTGNRSNIGTANGHLSDSKQSQDTSDELQQEVTQVDEPNNELQPEVIQLDEQEAGDGISGPPPKRRCLAFSSDASCALMKQVALLSMVVGPRIASAAAEAAVAALCNEIPYAQEVIHVKNGEFCGDLFSKLENEQEWVPKVENGKMEEYHELHEVSEPDQDNNFGPTTLHIRVAIATALGAASAHAKLLADQEDREIEHLMATIIELQLKKVQYKMKHFEELESIMEKEYNHIQQLKESTLADWLDVLKQTFDAGLMRWRDHSFAKSLLPHANVGSSFAGPRNLRRTHVAVSRPSDLPSFQKFPSSVSWSSSVCGGRSLSRSLYSGQRRTGSVDSARAALQEAELQAKVTQKVYFDISIGNPEGKLVGRIVMGLFGDDVPQTAENFRALCTGEKGFGFKGSMFHRVIKDFMIQGGDFDKGNGTGGKSIYGRTFKDENFKRKLIPTTQSFAFTPWLDQRHVVFGQVLEGMDVVKLIESQETDRGDRPRKKVVISDCGELPMSA</sequence>
<dbReference type="GO" id="GO:0006457">
    <property type="term" value="P:protein folding"/>
    <property type="evidence" value="ECO:0007669"/>
    <property type="project" value="InterPro"/>
</dbReference>
<evidence type="ECO:0000256" key="1">
    <source>
        <dbReference type="ARBA" id="ARBA00000971"/>
    </source>
</evidence>
<dbReference type="InterPro" id="IPR032451">
    <property type="entry name" value="SMARCC_C"/>
</dbReference>
<evidence type="ECO:0000256" key="2">
    <source>
        <dbReference type="ARBA" id="ARBA00007365"/>
    </source>
</evidence>
<dbReference type="SUPFAM" id="SSF46689">
    <property type="entry name" value="Homeodomain-like"/>
    <property type="match status" value="2"/>
</dbReference>
<dbReference type="Pfam" id="PF00249">
    <property type="entry name" value="Myb_DNA-binding"/>
    <property type="match status" value="1"/>
</dbReference>
<dbReference type="PROSITE" id="PS50934">
    <property type="entry name" value="SWIRM"/>
    <property type="match status" value="1"/>
</dbReference>
<evidence type="ECO:0000256" key="8">
    <source>
        <dbReference type="ARBA" id="ARBA00023242"/>
    </source>
</evidence>
<dbReference type="GO" id="GO:0003755">
    <property type="term" value="F:peptidyl-prolyl cis-trans isomerase activity"/>
    <property type="evidence" value="ECO:0007669"/>
    <property type="project" value="UniProtKB-KW"/>
</dbReference>
<dbReference type="Pfam" id="PF04433">
    <property type="entry name" value="SWIRM"/>
    <property type="match status" value="1"/>
</dbReference>
<evidence type="ECO:0000259" key="13">
    <source>
        <dbReference type="PROSITE" id="PS50934"/>
    </source>
</evidence>